<sequence length="274" mass="29588">MGVSKWLLLMSLLSLSACKWDVPVLGSEALPEGVKTEIVEFQRNGGAQCPGNPGVTAENMQCASVKVSYPKVLGEANPAAVDAINQFVLSQLVEFSDEQGKQATSLEELASMFIADYQKTPSPLSSWELERTVTVVFGAGHLITLNFTENGYTGGAHPFGGQRYFVFDTTTGKQVTLADLLTPGYESALNVAAEKAFREARNIAPDANLETEGFWFENNVFSVNTNFGLQADGMVFAFNPYEVAPYVMGPTEFTVPYEDIGDVIGADSLLAALR</sequence>
<keyword evidence="1" id="KW-0732">Signal</keyword>
<feature type="domain" description="Deacetylase PdaC" evidence="3">
    <location>
        <begin position="58"/>
        <end position="158"/>
    </location>
</feature>
<evidence type="ECO:0000313" key="4">
    <source>
        <dbReference type="EMBL" id="OQX07200.1"/>
    </source>
</evidence>
<feature type="signal peptide" evidence="1">
    <location>
        <begin position="1"/>
        <end position="19"/>
    </location>
</feature>
<organism evidence="4 5">
    <name type="scientific">Thiothrix lacustris</name>
    <dbReference type="NCBI Taxonomy" id="525917"/>
    <lineage>
        <taxon>Bacteria</taxon>
        <taxon>Pseudomonadati</taxon>
        <taxon>Pseudomonadota</taxon>
        <taxon>Gammaproteobacteria</taxon>
        <taxon>Thiotrichales</taxon>
        <taxon>Thiotrichaceae</taxon>
        <taxon>Thiothrix</taxon>
    </lineage>
</organism>
<name>A0A1Y1QJH0_9GAMM</name>
<proteinExistence type="predicted"/>
<dbReference type="Pfam" id="PF13739">
    <property type="entry name" value="PdaC"/>
    <property type="match status" value="1"/>
</dbReference>
<comment type="caution">
    <text evidence="4">The sequence shown here is derived from an EMBL/GenBank/DDBJ whole genome shotgun (WGS) entry which is preliminary data.</text>
</comment>
<dbReference type="Pfam" id="PF11738">
    <property type="entry name" value="DUF3298"/>
    <property type="match status" value="1"/>
</dbReference>
<dbReference type="Proteomes" id="UP000192491">
    <property type="component" value="Unassembled WGS sequence"/>
</dbReference>
<evidence type="ECO:0000313" key="5">
    <source>
        <dbReference type="Proteomes" id="UP000192491"/>
    </source>
</evidence>
<reference evidence="4 5" key="1">
    <citation type="submission" date="2017-01" db="EMBL/GenBank/DDBJ databases">
        <title>Novel large sulfur bacteria in the metagenomes of groundwater-fed chemosynthetic microbial mats in the Lake Huron basin.</title>
        <authorList>
            <person name="Sharrar A.M."/>
            <person name="Flood B.E."/>
            <person name="Bailey J.V."/>
            <person name="Jones D.S."/>
            <person name="Biddanda B."/>
            <person name="Ruberg S.A."/>
            <person name="Marcus D.N."/>
            <person name="Dick G.J."/>
        </authorList>
    </citation>
    <scope>NUCLEOTIDE SEQUENCE [LARGE SCALE GENOMIC DNA]</scope>
    <source>
        <strain evidence="4">A8</strain>
    </source>
</reference>
<dbReference type="InterPro" id="IPR037126">
    <property type="entry name" value="PdaC/RsiV-like_sf"/>
</dbReference>
<protein>
    <recommendedName>
        <fullName evidence="6">DUF3298 domain-containing protein</fullName>
    </recommendedName>
</protein>
<evidence type="ECO:0008006" key="6">
    <source>
        <dbReference type="Google" id="ProtNLM"/>
    </source>
</evidence>
<feature type="domain" description="DUF3298" evidence="2">
    <location>
        <begin position="178"/>
        <end position="258"/>
    </location>
</feature>
<evidence type="ECO:0000256" key="1">
    <source>
        <dbReference type="SAM" id="SignalP"/>
    </source>
</evidence>
<gene>
    <name evidence="4" type="ORF">BWK73_28690</name>
</gene>
<dbReference type="PROSITE" id="PS51257">
    <property type="entry name" value="PROKAR_LIPOPROTEIN"/>
    <property type="match status" value="1"/>
</dbReference>
<dbReference type="Gene3D" id="3.30.565.40">
    <property type="entry name" value="Fervidobacterium nodosum Rt17-B1 like"/>
    <property type="match status" value="1"/>
</dbReference>
<accession>A0A1Y1QJH0</accession>
<dbReference type="InterPro" id="IPR025303">
    <property type="entry name" value="PdaC"/>
</dbReference>
<dbReference type="Gene3D" id="3.90.640.20">
    <property type="entry name" value="Heat-shock cognate protein, ATPase"/>
    <property type="match status" value="1"/>
</dbReference>
<feature type="chain" id="PRO_5012372481" description="DUF3298 domain-containing protein" evidence="1">
    <location>
        <begin position="20"/>
        <end position="274"/>
    </location>
</feature>
<dbReference type="InterPro" id="IPR021729">
    <property type="entry name" value="DUF3298"/>
</dbReference>
<dbReference type="EMBL" id="MTEJ01000217">
    <property type="protein sequence ID" value="OQX07200.1"/>
    <property type="molecule type" value="Genomic_DNA"/>
</dbReference>
<evidence type="ECO:0000259" key="2">
    <source>
        <dbReference type="Pfam" id="PF11738"/>
    </source>
</evidence>
<evidence type="ECO:0000259" key="3">
    <source>
        <dbReference type="Pfam" id="PF13739"/>
    </source>
</evidence>
<dbReference type="AlphaFoldDB" id="A0A1Y1QJH0"/>